<comment type="caution">
    <text evidence="4">The sequence shown here is derived from an EMBL/GenBank/DDBJ whole genome shotgun (WGS) entry which is preliminary data.</text>
</comment>
<gene>
    <name evidence="4" type="ORF">PEGY_LOCUS6877</name>
</gene>
<name>A0A9W4KFE3_9EURO</name>
<dbReference type="InterPro" id="IPR050425">
    <property type="entry name" value="NAD(P)_dehydrat-like"/>
</dbReference>
<sequence>MAKQLYYLPRGSRILVTGANGFIGSNVVHSLLELGFKVRGTVRSPKPWLDKMFREGFGNDSYESVILANFENVDTLVDVMDGVSGVAHVASDVSFSSNPEEVVPWVLRAIHNVLEAASRHCDIQRVVMTSSAITALFPEPNKEGIVIREGERSVPREGNRRMYWLIAYLDSWNDEAIKQAYNPDTPQHLKGLFSYAASKTEGEKAAWRWMENNKPDFQFNTVLPDFTLGRILHEEIHGSTMGWVSGLAKGNTRIFETFVPQYFCDVVDIARLHAAALLDPTTVSRRLFGFAAPVNLTDMISVVRKLQPDSTLIPDPPINEGRDLSEVIPAKEAETLLQEFCGREGWTSLEDSIAQGLDVSRMRLCSL</sequence>
<protein>
    <recommendedName>
        <fullName evidence="3">NAD-dependent epimerase/dehydratase domain-containing protein</fullName>
    </recommendedName>
</protein>
<dbReference type="Gene3D" id="3.40.50.720">
    <property type="entry name" value="NAD(P)-binding Rossmann-like Domain"/>
    <property type="match status" value="1"/>
</dbReference>
<dbReference type="OrthoDB" id="2735536at2759"/>
<dbReference type="InterPro" id="IPR036291">
    <property type="entry name" value="NAD(P)-bd_dom_sf"/>
</dbReference>
<evidence type="ECO:0000256" key="1">
    <source>
        <dbReference type="ARBA" id="ARBA00023002"/>
    </source>
</evidence>
<evidence type="ECO:0000313" key="5">
    <source>
        <dbReference type="Proteomes" id="UP001154252"/>
    </source>
</evidence>
<evidence type="ECO:0000313" key="4">
    <source>
        <dbReference type="EMBL" id="CAG8902692.1"/>
    </source>
</evidence>
<reference evidence="4" key="1">
    <citation type="submission" date="2021-07" db="EMBL/GenBank/DDBJ databases">
        <authorList>
            <person name="Branca A.L. A."/>
        </authorList>
    </citation>
    <scope>NUCLEOTIDE SEQUENCE</scope>
</reference>
<proteinExistence type="inferred from homology"/>
<evidence type="ECO:0000259" key="3">
    <source>
        <dbReference type="Pfam" id="PF01370"/>
    </source>
</evidence>
<dbReference type="Proteomes" id="UP001154252">
    <property type="component" value="Unassembled WGS sequence"/>
</dbReference>
<dbReference type="PANTHER" id="PTHR10366:SF562">
    <property type="entry name" value="ALDEHYDE REDUCTASE II (AFU_ORTHOLOGUE AFUA_1G11360)"/>
    <property type="match status" value="1"/>
</dbReference>
<organism evidence="4 5">
    <name type="scientific">Penicillium egyptiacum</name>
    <dbReference type="NCBI Taxonomy" id="1303716"/>
    <lineage>
        <taxon>Eukaryota</taxon>
        <taxon>Fungi</taxon>
        <taxon>Dikarya</taxon>
        <taxon>Ascomycota</taxon>
        <taxon>Pezizomycotina</taxon>
        <taxon>Eurotiomycetes</taxon>
        <taxon>Eurotiomycetidae</taxon>
        <taxon>Eurotiales</taxon>
        <taxon>Aspergillaceae</taxon>
        <taxon>Penicillium</taxon>
    </lineage>
</organism>
<dbReference type="EMBL" id="CAJVRC010000876">
    <property type="protein sequence ID" value="CAG8902692.1"/>
    <property type="molecule type" value="Genomic_DNA"/>
</dbReference>
<keyword evidence="1" id="KW-0560">Oxidoreductase</keyword>
<feature type="domain" description="NAD-dependent epimerase/dehydratase" evidence="3">
    <location>
        <begin position="14"/>
        <end position="141"/>
    </location>
</feature>
<dbReference type="AlphaFoldDB" id="A0A9W4KFE3"/>
<accession>A0A9W4KFE3</accession>
<dbReference type="Pfam" id="PF01370">
    <property type="entry name" value="Epimerase"/>
    <property type="match status" value="1"/>
</dbReference>
<dbReference type="SUPFAM" id="SSF51735">
    <property type="entry name" value="NAD(P)-binding Rossmann-fold domains"/>
    <property type="match status" value="1"/>
</dbReference>
<keyword evidence="5" id="KW-1185">Reference proteome</keyword>
<dbReference type="PANTHER" id="PTHR10366">
    <property type="entry name" value="NAD DEPENDENT EPIMERASE/DEHYDRATASE"/>
    <property type="match status" value="1"/>
</dbReference>
<dbReference type="InterPro" id="IPR001509">
    <property type="entry name" value="Epimerase_deHydtase"/>
</dbReference>
<comment type="similarity">
    <text evidence="2">Belongs to the NAD(P)-dependent epimerase/dehydratase family. Dihydroflavonol-4-reductase subfamily.</text>
</comment>
<dbReference type="GO" id="GO:0016616">
    <property type="term" value="F:oxidoreductase activity, acting on the CH-OH group of donors, NAD or NADP as acceptor"/>
    <property type="evidence" value="ECO:0007669"/>
    <property type="project" value="TreeGrafter"/>
</dbReference>
<evidence type="ECO:0000256" key="2">
    <source>
        <dbReference type="ARBA" id="ARBA00023445"/>
    </source>
</evidence>